<evidence type="ECO:0000259" key="1">
    <source>
        <dbReference type="Pfam" id="PF07475"/>
    </source>
</evidence>
<evidence type="ECO:0000313" key="3">
    <source>
        <dbReference type="Proteomes" id="UP001597327"/>
    </source>
</evidence>
<keyword evidence="2" id="KW-0418">Kinase</keyword>
<dbReference type="GO" id="GO:0016301">
    <property type="term" value="F:kinase activity"/>
    <property type="evidence" value="ECO:0007669"/>
    <property type="project" value="UniProtKB-KW"/>
</dbReference>
<dbReference type="Gene3D" id="3.40.50.300">
    <property type="entry name" value="P-loop containing nucleotide triphosphate hydrolases"/>
    <property type="match status" value="1"/>
</dbReference>
<feature type="domain" description="HPr kinase/phosphorylase C-terminal" evidence="1">
    <location>
        <begin position="11"/>
        <end position="89"/>
    </location>
</feature>
<keyword evidence="3" id="KW-1185">Reference proteome</keyword>
<sequence>MTAPDPVRTLDLHATCVALGPVALLLRGASGSGKSRLADLLVEAARLRGNFAQVIADDRTLVRPLGTALLASAPAPLSGLIEVRGLGVLRPDGADVETVASSGGHDVAGTQSHAAGGLAEVRLRLICDLVPVADMARVPEPAHLRETLGGVELPRVFLPAEDPPGALRLVRWGLRRFFPNGPDYL</sequence>
<accession>A0ABW4K117</accession>
<proteinExistence type="predicted"/>
<dbReference type="InterPro" id="IPR011104">
    <property type="entry name" value="Hpr_kin/Pase_C"/>
</dbReference>
<dbReference type="InterPro" id="IPR027417">
    <property type="entry name" value="P-loop_NTPase"/>
</dbReference>
<dbReference type="SUPFAM" id="SSF53795">
    <property type="entry name" value="PEP carboxykinase-like"/>
    <property type="match status" value="1"/>
</dbReference>
<name>A0ABW4K117_9HYPH</name>
<organism evidence="2 3">
    <name type="scientific">Roseibium aestuarii</name>
    <dbReference type="NCBI Taxonomy" id="2600299"/>
    <lineage>
        <taxon>Bacteria</taxon>
        <taxon>Pseudomonadati</taxon>
        <taxon>Pseudomonadota</taxon>
        <taxon>Alphaproteobacteria</taxon>
        <taxon>Hyphomicrobiales</taxon>
        <taxon>Stappiaceae</taxon>
        <taxon>Roseibium</taxon>
    </lineage>
</organism>
<dbReference type="Pfam" id="PF07475">
    <property type="entry name" value="Hpr_kinase_C"/>
    <property type="match status" value="1"/>
</dbReference>
<comment type="caution">
    <text evidence="2">The sequence shown here is derived from an EMBL/GenBank/DDBJ whole genome shotgun (WGS) entry which is preliminary data.</text>
</comment>
<dbReference type="Proteomes" id="UP001597327">
    <property type="component" value="Unassembled WGS sequence"/>
</dbReference>
<reference evidence="3" key="1">
    <citation type="journal article" date="2019" name="Int. J. Syst. Evol. Microbiol.">
        <title>The Global Catalogue of Microorganisms (GCM) 10K type strain sequencing project: providing services to taxonomists for standard genome sequencing and annotation.</title>
        <authorList>
            <consortium name="The Broad Institute Genomics Platform"/>
            <consortium name="The Broad Institute Genome Sequencing Center for Infectious Disease"/>
            <person name="Wu L."/>
            <person name="Ma J."/>
        </authorList>
    </citation>
    <scope>NUCLEOTIDE SEQUENCE [LARGE SCALE GENOMIC DNA]</scope>
    <source>
        <strain evidence="3">JCM 3369</strain>
    </source>
</reference>
<keyword evidence="2" id="KW-0808">Transferase</keyword>
<gene>
    <name evidence="2" type="ORF">ACFSC7_17005</name>
</gene>
<dbReference type="EMBL" id="JBHUFA010000015">
    <property type="protein sequence ID" value="MFD1697219.1"/>
    <property type="molecule type" value="Genomic_DNA"/>
</dbReference>
<dbReference type="RefSeq" id="WP_149893477.1">
    <property type="nucleotide sequence ID" value="NZ_JBHUFA010000015.1"/>
</dbReference>
<protein>
    <submittedName>
        <fullName evidence="2">HPr kinase/phosphorylase</fullName>
    </submittedName>
</protein>
<evidence type="ECO:0000313" key="2">
    <source>
        <dbReference type="EMBL" id="MFD1697219.1"/>
    </source>
</evidence>